<dbReference type="PROSITE" id="PS51450">
    <property type="entry name" value="LRR"/>
    <property type="match status" value="1"/>
</dbReference>
<dbReference type="SUPFAM" id="SSF48371">
    <property type="entry name" value="ARM repeat"/>
    <property type="match status" value="1"/>
</dbReference>
<protein>
    <submittedName>
        <fullName evidence="4">Uncharacterized protein</fullName>
    </submittedName>
</protein>
<dbReference type="InterPro" id="IPR001611">
    <property type="entry name" value="Leu-rich_rpt"/>
</dbReference>
<dbReference type="InterPro" id="IPR032675">
    <property type="entry name" value="LRR_dom_sf"/>
</dbReference>
<sequence>MGRIDQLFTPDGGSKRRAQEESWPDQVPEEVYINAFQQVTALTSRVFASMYGQKWFRKCQSKLDFSADRFCLETLEGPELGLFHPGLSLYRAKQLNVARNKLADIECLNRRREGGRFEFEQLSQLRASWNSLTWVRLELPTLVEVDLSYNDLERLPGLKPLTALRYLALSHNRIDDNIFQLAENSQLQTLNLSSNRLSWKPSCFLEQIRALDSCMVVELQLWPNPFAGHFREYQFLTLTHLSGLRTLDGVQIDAALRSTVRMMQDDLASKGAIDYGLFDASVAERQRCAEYRVVDGPLELAAVAAVPCMATLQKVLADVLDCPDQASQHMETFEELVSRVQAVPYSDRRRLMRVEWTSTWQGQCQGDDGRGPMRDMSEEEEESAAHDFEVAVQQVLGRHGGVQGVVLRCLVRLISCASRALSRRCGRLLSDVIEAMSDPELSPELEELMHELWPCLLPGTPGINEFPMDANCRYRGIELPDGVAVASTFDGATEAELLESICILGSLGQFVNIHYESVARTLPSTSFARALRPLVPLLCREARGKLGKDMPYCGWAAYCDRDAFAGESADVVEVPSSGAESLCKEQCVARGFGGFVLSRLVDQPGVSRVEFKAQPAELLVGLRRAGCGRTLWVRPFEPRHSCAARSTEAAVKADDHLVWLAWVNCVRTLVVAGRDGHAAAMCITGFQVHQTVAHHIRALCKWAAAERHHFGQRVRECDVQTARIAEKGGAIGPFYADCRAGPFHVMLQLLTFARELVMAPGEAGLEAAKYFVENEIHRCLFKKLRQCLIENGHAIASREVQASGVDVLLEALVSELVSALTTLVRYSTDEVADVVMQELGNEAMDVFGALLHIAAEPVAADPMLLATALDLIHVALESDVTRAQAIPLVLEALDDGLKLLPYIREPRLPDGRDNRKFQDLWYQCICKYNRDTHQCAWLIEQKGDDWRSHVPGLTDLQQPLIHAVLIGVVKIFTIFSCCASMDLTGRLRQATWKLHRSGRNQLLANSNTGLVTCPSHDVKICCIRCIREVLHSDPEQFSLMDVGSLVSHLTSASIGVSKQEEFLMEVLDLCILLVRDSGVTGHSFRETYATMIIREAYSMLRTSVGRAHAEALEPDQMAMRRALIFQILELLYECSQRHSGGMRRFLLRQDLVQSLKYVLQLSDRLAQRTSFCDGHAMGELEWGLLRSWTARCTTEILLPLICHSVVSIANPCRYYALTRLADLLQGRRYRPELAAQTGRVPALPTEAAPWPGPRSLLQEIYDHDLEEHESWEQQQGELASGDGLRAIVSFVLRLALTRDDTKAAAQRGQVIARELLDCNEAAVRAVWDSAKPLPPQLEPQAREKASPQERIQSYIRDVSIQIQMQLMLRLRCVNEKVMSFFGVSCENFDPTTGRSSLWKMAEVLGDSFQLNSRFWQEQFRSHPSAFEALLAIENYYSLPGRAQLFSSTELRLRNLPIPKTAQASDDLKVLMPDAQVAHILLKKSLVRRAPKNITRADAWASSEFACQQGQLHKQQVGAETKQLLSEGLCDFIEPHGGIVMDPGIVPELEVATKAKYKYSGDVSRVKDISSLIIIYPSIKELAAALPNFIATRRLLIRRVRNRFVLPTNLGRRFFIAHVEVQLPSSEDNAKPRTHVCELRLTVGNSSHYLQPSSHALLSFAMPAIPYVLRRHIQLNYCGRRAGSSAASCGTSQGSSRTTSSAVRFAMGTQSSSLSGRDISRSTKIAFSLR</sequence>
<evidence type="ECO:0000256" key="1">
    <source>
        <dbReference type="ARBA" id="ARBA00022614"/>
    </source>
</evidence>
<evidence type="ECO:0000313" key="4">
    <source>
        <dbReference type="EMBL" id="CAK0842344.1"/>
    </source>
</evidence>
<keyword evidence="2" id="KW-0677">Repeat</keyword>
<evidence type="ECO:0000313" key="5">
    <source>
        <dbReference type="Proteomes" id="UP001189429"/>
    </source>
</evidence>
<evidence type="ECO:0000256" key="2">
    <source>
        <dbReference type="ARBA" id="ARBA00022737"/>
    </source>
</evidence>
<dbReference type="PANTHER" id="PTHR46652:SF3">
    <property type="entry name" value="LEUCINE-RICH REPEAT-CONTAINING PROTEIN 9"/>
    <property type="match status" value="1"/>
</dbReference>
<reference evidence="4" key="1">
    <citation type="submission" date="2023-10" db="EMBL/GenBank/DDBJ databases">
        <authorList>
            <person name="Chen Y."/>
            <person name="Shah S."/>
            <person name="Dougan E. K."/>
            <person name="Thang M."/>
            <person name="Chan C."/>
        </authorList>
    </citation>
    <scope>NUCLEOTIDE SEQUENCE [LARGE SCALE GENOMIC DNA]</scope>
</reference>
<comment type="caution">
    <text evidence="4">The sequence shown here is derived from an EMBL/GenBank/DDBJ whole genome shotgun (WGS) entry which is preliminary data.</text>
</comment>
<feature type="region of interest" description="Disordered" evidence="3">
    <location>
        <begin position="1"/>
        <end position="21"/>
    </location>
</feature>
<dbReference type="InterPro" id="IPR050836">
    <property type="entry name" value="SDS22/Internalin_LRR"/>
</dbReference>
<proteinExistence type="predicted"/>
<keyword evidence="5" id="KW-1185">Reference proteome</keyword>
<accession>A0ABN9TAI7</accession>
<dbReference type="InterPro" id="IPR016024">
    <property type="entry name" value="ARM-type_fold"/>
</dbReference>
<organism evidence="4 5">
    <name type="scientific">Prorocentrum cordatum</name>
    <dbReference type="NCBI Taxonomy" id="2364126"/>
    <lineage>
        <taxon>Eukaryota</taxon>
        <taxon>Sar</taxon>
        <taxon>Alveolata</taxon>
        <taxon>Dinophyceae</taxon>
        <taxon>Prorocentrales</taxon>
        <taxon>Prorocentraceae</taxon>
        <taxon>Prorocentrum</taxon>
    </lineage>
</organism>
<gene>
    <name evidence="4" type="ORF">PCOR1329_LOCUS37243</name>
</gene>
<dbReference type="SUPFAM" id="SSF52075">
    <property type="entry name" value="Outer arm dynein light chain 1"/>
    <property type="match status" value="1"/>
</dbReference>
<dbReference type="Proteomes" id="UP001189429">
    <property type="component" value="Unassembled WGS sequence"/>
</dbReference>
<dbReference type="Gene3D" id="3.80.10.10">
    <property type="entry name" value="Ribonuclease Inhibitor"/>
    <property type="match status" value="1"/>
</dbReference>
<name>A0ABN9TAI7_9DINO</name>
<dbReference type="EMBL" id="CAUYUJ010014516">
    <property type="protein sequence ID" value="CAK0842344.1"/>
    <property type="molecule type" value="Genomic_DNA"/>
</dbReference>
<keyword evidence="1" id="KW-0433">Leucine-rich repeat</keyword>
<evidence type="ECO:0000256" key="3">
    <source>
        <dbReference type="SAM" id="MobiDB-lite"/>
    </source>
</evidence>
<dbReference type="PANTHER" id="PTHR46652">
    <property type="entry name" value="LEUCINE-RICH REPEAT AND IQ DOMAIN-CONTAINING PROTEIN 1-RELATED"/>
    <property type="match status" value="1"/>
</dbReference>